<evidence type="ECO:0000313" key="1">
    <source>
        <dbReference type="EMBL" id="KAH7988525.1"/>
    </source>
</evidence>
<name>A0ACB8E875_9SAUR</name>
<dbReference type="Proteomes" id="UP000827872">
    <property type="component" value="Linkage Group LG10"/>
</dbReference>
<proteinExistence type="predicted"/>
<sequence length="101" mass="10629">MLSPAELGAIAAPAQNVVLAGSPVNLCFTCPAAEPPPSHQGQQRIHLPPQLTCHAILQLLQLPAVVAEHNGSWQDAAQYGQPKERKGGQGPTPEITTHDTN</sequence>
<protein>
    <submittedName>
        <fullName evidence="1">Uncharacterized protein</fullName>
    </submittedName>
</protein>
<gene>
    <name evidence="1" type="ORF">K3G42_017791</name>
</gene>
<accession>A0ACB8E875</accession>
<organism evidence="1 2">
    <name type="scientific">Sphaerodactylus townsendi</name>
    <dbReference type="NCBI Taxonomy" id="933632"/>
    <lineage>
        <taxon>Eukaryota</taxon>
        <taxon>Metazoa</taxon>
        <taxon>Chordata</taxon>
        <taxon>Craniata</taxon>
        <taxon>Vertebrata</taxon>
        <taxon>Euteleostomi</taxon>
        <taxon>Lepidosauria</taxon>
        <taxon>Squamata</taxon>
        <taxon>Bifurcata</taxon>
        <taxon>Gekkota</taxon>
        <taxon>Sphaerodactylidae</taxon>
        <taxon>Sphaerodactylus</taxon>
    </lineage>
</organism>
<evidence type="ECO:0000313" key="2">
    <source>
        <dbReference type="Proteomes" id="UP000827872"/>
    </source>
</evidence>
<dbReference type="EMBL" id="CM037623">
    <property type="protein sequence ID" value="KAH7988525.1"/>
    <property type="molecule type" value="Genomic_DNA"/>
</dbReference>
<comment type="caution">
    <text evidence="1">The sequence shown here is derived from an EMBL/GenBank/DDBJ whole genome shotgun (WGS) entry which is preliminary data.</text>
</comment>
<keyword evidence="2" id="KW-1185">Reference proteome</keyword>
<reference evidence="1" key="1">
    <citation type="submission" date="2021-08" db="EMBL/GenBank/DDBJ databases">
        <title>The first chromosome-level gecko genome reveals the dynamic sex chromosomes of Neotropical dwarf geckos (Sphaerodactylidae: Sphaerodactylus).</title>
        <authorList>
            <person name="Pinto B.J."/>
            <person name="Keating S.E."/>
            <person name="Gamble T."/>
        </authorList>
    </citation>
    <scope>NUCLEOTIDE SEQUENCE</scope>
    <source>
        <strain evidence="1">TG3544</strain>
    </source>
</reference>